<dbReference type="EMBL" id="NAJP01000080">
    <property type="protein sequence ID" value="TKA34466.1"/>
    <property type="molecule type" value="Genomic_DNA"/>
</dbReference>
<evidence type="ECO:0000256" key="1">
    <source>
        <dbReference type="SAM" id="MobiDB-lite"/>
    </source>
</evidence>
<gene>
    <name evidence="2" type="ORF">B0A54_14169</name>
</gene>
<reference evidence="2 3" key="1">
    <citation type="submission" date="2017-03" db="EMBL/GenBank/DDBJ databases">
        <title>Genomes of endolithic fungi from Antarctica.</title>
        <authorList>
            <person name="Coleine C."/>
            <person name="Masonjones S."/>
            <person name="Stajich J.E."/>
        </authorList>
    </citation>
    <scope>NUCLEOTIDE SEQUENCE [LARGE SCALE GENOMIC DNA]</scope>
    <source>
        <strain evidence="2 3">CCFEE 5311</strain>
    </source>
</reference>
<sequence>MAGRDDYYQPPPGPPHHSFQSNNPYQQSEAEQNAWQSQPTTSPHGQEQQPYGNPEHSYAPPPCLPPQENDWQDAPPGHQPQYQTQPQHSQYPSSDAQPQYQPQQQHSQYPTSDPHLQPQRGGSEYAPGLPDRQRTRRSGAEFEEADFVPTEERGEQREALEQFEMSKGSDSAEDRDIATLQREFPALDGSLVAALYGDSGSLGGTREMLRELDGGAR</sequence>
<dbReference type="OrthoDB" id="20105at2759"/>
<feature type="region of interest" description="Disordered" evidence="1">
    <location>
        <begin position="1"/>
        <end position="155"/>
    </location>
</feature>
<accession>A0A4U0UI91</accession>
<dbReference type="Proteomes" id="UP000310066">
    <property type="component" value="Unassembled WGS sequence"/>
</dbReference>
<feature type="compositionally biased region" description="Low complexity" evidence="1">
    <location>
        <begin position="75"/>
        <end position="110"/>
    </location>
</feature>
<proteinExistence type="predicted"/>
<feature type="compositionally biased region" description="Polar residues" evidence="1">
    <location>
        <begin position="18"/>
        <end position="51"/>
    </location>
</feature>
<comment type="caution">
    <text evidence="2">The sequence shown here is derived from an EMBL/GenBank/DDBJ whole genome shotgun (WGS) entry which is preliminary data.</text>
</comment>
<evidence type="ECO:0000313" key="2">
    <source>
        <dbReference type="EMBL" id="TKA34466.1"/>
    </source>
</evidence>
<protein>
    <submittedName>
        <fullName evidence="2">Uncharacterized protein</fullName>
    </submittedName>
</protein>
<organism evidence="2 3">
    <name type="scientific">Friedmanniomyces endolithicus</name>
    <dbReference type="NCBI Taxonomy" id="329885"/>
    <lineage>
        <taxon>Eukaryota</taxon>
        <taxon>Fungi</taxon>
        <taxon>Dikarya</taxon>
        <taxon>Ascomycota</taxon>
        <taxon>Pezizomycotina</taxon>
        <taxon>Dothideomycetes</taxon>
        <taxon>Dothideomycetidae</taxon>
        <taxon>Mycosphaerellales</taxon>
        <taxon>Teratosphaeriaceae</taxon>
        <taxon>Friedmanniomyces</taxon>
    </lineage>
</organism>
<name>A0A4U0UI91_9PEZI</name>
<dbReference type="AlphaFoldDB" id="A0A4U0UI91"/>
<evidence type="ECO:0000313" key="3">
    <source>
        <dbReference type="Proteomes" id="UP000310066"/>
    </source>
</evidence>